<keyword evidence="3" id="KW-1185">Reference proteome</keyword>
<dbReference type="SUPFAM" id="SSF48452">
    <property type="entry name" value="TPR-like"/>
    <property type="match status" value="1"/>
</dbReference>
<evidence type="ECO:0000313" key="2">
    <source>
        <dbReference type="EMBL" id="MBB5985740.1"/>
    </source>
</evidence>
<comment type="caution">
    <text evidence="2">The sequence shown here is derived from an EMBL/GenBank/DDBJ whole genome shotgun (WGS) entry which is preliminary data.</text>
</comment>
<dbReference type="EMBL" id="JACHKA010000001">
    <property type="protein sequence ID" value="MBB5985740.1"/>
    <property type="molecule type" value="Genomic_DNA"/>
</dbReference>
<reference evidence="2 3" key="1">
    <citation type="submission" date="2020-08" db="EMBL/GenBank/DDBJ databases">
        <title>Exploring microbial biodiversity for novel pathways involved in the catabolism of aromatic compounds derived from lignin.</title>
        <authorList>
            <person name="Elkins J."/>
        </authorList>
    </citation>
    <scope>NUCLEOTIDE SEQUENCE [LARGE SCALE GENOMIC DNA]</scope>
    <source>
        <strain evidence="2 3">B1D3A</strain>
    </source>
</reference>
<dbReference type="RefSeq" id="WP_184152449.1">
    <property type="nucleotide sequence ID" value="NZ_JACHKA010000001.1"/>
</dbReference>
<protein>
    <submittedName>
        <fullName evidence="2">Tetratricopeptide (TPR) repeat protein</fullName>
    </submittedName>
</protein>
<keyword evidence="1" id="KW-0732">Signal</keyword>
<dbReference type="Gene3D" id="1.25.40.10">
    <property type="entry name" value="Tetratricopeptide repeat domain"/>
    <property type="match status" value="1"/>
</dbReference>
<dbReference type="Proteomes" id="UP001138540">
    <property type="component" value="Unassembled WGS sequence"/>
</dbReference>
<dbReference type="InterPro" id="IPR011990">
    <property type="entry name" value="TPR-like_helical_dom_sf"/>
</dbReference>
<evidence type="ECO:0000313" key="3">
    <source>
        <dbReference type="Proteomes" id="UP001138540"/>
    </source>
</evidence>
<sequence>MSSKLLAGLLILAQGAPALALADADPAPYLAKLDSEGDRNRVLNQMEIGTRYFWSQDFQGAGRSFDDCIQNIELVFLNDPSVVKARSLWYEEGAKTFKGEPYERAMVYYYRGLVFLAQGDYENARAAFRQGTFQDAFAEEEQNQADFAVLYFLEAWASHLNGDKDLRDEALAKVHALRPDFPGIGESDDTLALVETGTAPRKLGDGLDHSYFVFRRGKGFTENRAELVTAGEQLPLYAMEDVYRQAATRGGREIDQIIKGQVKFKRAANDVGSTLTDTAQVVSALGGDGTVSGALAGVGALASILSGKAKVKADTRTWSSLPDRVHVSTFASGKLGMQDLAVQFLTDGTPTDQPTQQLITIKDPRGRQLALARSR</sequence>
<proteinExistence type="predicted"/>
<feature type="chain" id="PRO_5046775121" evidence="1">
    <location>
        <begin position="21"/>
        <end position="375"/>
    </location>
</feature>
<evidence type="ECO:0000256" key="1">
    <source>
        <dbReference type="SAM" id="SignalP"/>
    </source>
</evidence>
<name>A0ABR6NEN8_9SPHN</name>
<organism evidence="2 3">
    <name type="scientific">Sphingobium lignivorans</name>
    <dbReference type="NCBI Taxonomy" id="2735886"/>
    <lineage>
        <taxon>Bacteria</taxon>
        <taxon>Pseudomonadati</taxon>
        <taxon>Pseudomonadota</taxon>
        <taxon>Alphaproteobacteria</taxon>
        <taxon>Sphingomonadales</taxon>
        <taxon>Sphingomonadaceae</taxon>
        <taxon>Sphingobium</taxon>
    </lineage>
</organism>
<gene>
    <name evidence="2" type="ORF">HNP60_001714</name>
</gene>
<feature type="signal peptide" evidence="1">
    <location>
        <begin position="1"/>
        <end position="20"/>
    </location>
</feature>
<accession>A0ABR6NEN8</accession>